<dbReference type="Proteomes" id="UP000002007">
    <property type="component" value="Chromosome"/>
</dbReference>
<dbReference type="HOGENOM" id="CLU_008831_0_0_11"/>
<accession>A9WQI6</accession>
<dbReference type="RefSeq" id="WP_012244253.1">
    <property type="nucleotide sequence ID" value="NC_010168.1"/>
</dbReference>
<keyword evidence="5 9" id="KW-0067">ATP-binding</keyword>
<organism evidence="11 12">
    <name type="scientific">Renibacterium salmoninarum (strain ATCC 33209 / DSM 20767 / JCM 11484 / NBRC 15589 / NCIMB 2235)</name>
    <dbReference type="NCBI Taxonomy" id="288705"/>
    <lineage>
        <taxon>Bacteria</taxon>
        <taxon>Bacillati</taxon>
        <taxon>Actinomycetota</taxon>
        <taxon>Actinomycetes</taxon>
        <taxon>Micrococcales</taxon>
        <taxon>Micrococcaceae</taxon>
        <taxon>Renibacterium</taxon>
    </lineage>
</organism>
<evidence type="ECO:0000313" key="11">
    <source>
        <dbReference type="EMBL" id="ABY22556.1"/>
    </source>
</evidence>
<dbReference type="STRING" id="288705.RSal33209_0812"/>
<feature type="binding site" evidence="9">
    <location>
        <position position="185"/>
    </location>
    <ligand>
        <name>NAD(+)</name>
        <dbReference type="ChEBI" id="CHEBI:57540"/>
    </ligand>
</feature>
<dbReference type="Pfam" id="PF01513">
    <property type="entry name" value="NAD_kinase"/>
    <property type="match status" value="1"/>
</dbReference>
<keyword evidence="7 9" id="KW-0520">NAD</keyword>
<keyword evidence="3 9" id="KW-0547">Nucleotide-binding</keyword>
<keyword evidence="2 9" id="KW-0808">Transferase</keyword>
<protein>
    <recommendedName>
        <fullName evidence="9">NAD kinase</fullName>
        <ecNumber evidence="9">2.7.1.23</ecNumber>
    </recommendedName>
    <alternativeName>
        <fullName evidence="9">ATP-dependent NAD kinase</fullName>
    </alternativeName>
</protein>
<dbReference type="FunFam" id="2.60.200.30:FF:000007">
    <property type="entry name" value="NAD kinase"/>
    <property type="match status" value="1"/>
</dbReference>
<gene>
    <name evidence="9" type="primary">nadK</name>
    <name evidence="11" type="ordered locus">RSal33209_0812</name>
</gene>
<dbReference type="Gene3D" id="2.60.200.30">
    <property type="entry name" value="Probable inorganic polyphosphate/atp-NAD kinase, domain 2"/>
    <property type="match status" value="1"/>
</dbReference>
<comment type="caution">
    <text evidence="9">Lacks conserved residue(s) required for the propagation of feature annotation.</text>
</comment>
<name>A9WQI6_RENSM</name>
<evidence type="ECO:0000256" key="8">
    <source>
        <dbReference type="ARBA" id="ARBA00047925"/>
    </source>
</evidence>
<feature type="binding site" evidence="9">
    <location>
        <begin position="196"/>
        <end position="201"/>
    </location>
    <ligand>
        <name>NAD(+)</name>
        <dbReference type="ChEBI" id="CHEBI:57540"/>
    </ligand>
</feature>
<dbReference type="eggNOG" id="COG0061">
    <property type="taxonomic scope" value="Bacteria"/>
</dbReference>
<dbReference type="Pfam" id="PF20143">
    <property type="entry name" value="NAD_kinase_C"/>
    <property type="match status" value="1"/>
</dbReference>
<evidence type="ECO:0000256" key="6">
    <source>
        <dbReference type="ARBA" id="ARBA00022857"/>
    </source>
</evidence>
<dbReference type="GO" id="GO:0006741">
    <property type="term" value="P:NADP+ biosynthetic process"/>
    <property type="evidence" value="ECO:0007669"/>
    <property type="project" value="UniProtKB-UniRule"/>
</dbReference>
<feature type="binding site" evidence="9">
    <location>
        <position position="86"/>
    </location>
    <ligand>
        <name>NAD(+)</name>
        <dbReference type="ChEBI" id="CHEBI:57540"/>
    </ligand>
</feature>
<dbReference type="GO" id="GO:0005524">
    <property type="term" value="F:ATP binding"/>
    <property type="evidence" value="ECO:0007669"/>
    <property type="project" value="UniProtKB-KW"/>
</dbReference>
<dbReference type="GO" id="GO:0005737">
    <property type="term" value="C:cytoplasm"/>
    <property type="evidence" value="ECO:0007669"/>
    <property type="project" value="UniProtKB-SubCell"/>
</dbReference>
<dbReference type="GO" id="GO:0003951">
    <property type="term" value="F:NAD+ kinase activity"/>
    <property type="evidence" value="ECO:0007669"/>
    <property type="project" value="UniProtKB-UniRule"/>
</dbReference>
<dbReference type="InterPro" id="IPR017438">
    <property type="entry name" value="ATP-NAD_kinase_N"/>
</dbReference>
<comment type="function">
    <text evidence="9">Involved in the regulation of the intracellular balance of NAD and NADP, and is a key enzyme in the biosynthesis of NADP. Catalyzes specifically the phosphorylation on 2'-hydroxyl of the adenosine moiety of NAD to yield NADP.</text>
</comment>
<evidence type="ECO:0000256" key="2">
    <source>
        <dbReference type="ARBA" id="ARBA00022679"/>
    </source>
</evidence>
<dbReference type="HAMAP" id="MF_00361">
    <property type="entry name" value="NAD_kinase"/>
    <property type="match status" value="1"/>
</dbReference>
<dbReference type="PANTHER" id="PTHR20275">
    <property type="entry name" value="NAD KINASE"/>
    <property type="match status" value="1"/>
</dbReference>
<dbReference type="AlphaFoldDB" id="A9WQI6"/>
<dbReference type="InterPro" id="IPR016064">
    <property type="entry name" value="NAD/diacylglycerol_kinase_sf"/>
</dbReference>
<sequence>MRADRHVLILAHTGREDSMVAALQVCEQLRAADVQAVMAVEDLADMTAHFGPLNVPAKRLGELEGEVSLFQLELVMVLGGDGTILRAAELVRSLAVPLLGVNLGHVGFLAESERADLAQTVEWVVQREYTVEERMTIDVTLWVAGAKAAHTWALNEVSVEKSDRERMLEVVTEVDGRPLSAFGCDGVVMATPTGSTAYAFSAGGPVVWPEVEAMLMVPISAHALFSRPLVVSPTSRLAVEVLDRTEAHGIMWCDGRRSWPLPPGSRIEVTRSDIPVRLARTHQAPFSARLVRKFELPVQGWRGPVPGAESAGTEPIPVVRSKRRTASRGLPLKQPGRQD</sequence>
<keyword evidence="1 9" id="KW-0963">Cytoplasm</keyword>
<feature type="active site" description="Proton acceptor" evidence="9">
    <location>
        <position position="81"/>
    </location>
</feature>
<keyword evidence="4 9" id="KW-0418">Kinase</keyword>
<comment type="cofactor">
    <cofactor evidence="9">
        <name>a divalent metal cation</name>
        <dbReference type="ChEBI" id="CHEBI:60240"/>
    </cofactor>
</comment>
<feature type="binding site" evidence="9">
    <location>
        <begin position="81"/>
        <end position="82"/>
    </location>
    <ligand>
        <name>NAD(+)</name>
        <dbReference type="ChEBI" id="CHEBI:57540"/>
    </ligand>
</feature>
<evidence type="ECO:0000256" key="7">
    <source>
        <dbReference type="ARBA" id="ARBA00023027"/>
    </source>
</evidence>
<reference evidence="12" key="1">
    <citation type="journal article" date="2008" name="J. Bacteriol.">
        <title>Genome sequence of the fish pathogen Renibacterium salmoninarum suggests reductive evolution away from an environmental Arthrobacter ancestor.</title>
        <authorList>
            <person name="Wiens G.D."/>
            <person name="Rockey D.D."/>
            <person name="Wu Z."/>
            <person name="Chang J."/>
            <person name="Levy R."/>
            <person name="Crane S."/>
            <person name="Chen D.S."/>
            <person name="Capri G.R."/>
            <person name="Burnett J.R."/>
            <person name="Sudheesh P.S."/>
            <person name="Schipma M.J."/>
            <person name="Burd H."/>
            <person name="Bhattacharyya A."/>
            <person name="Rhodes L.D."/>
            <person name="Kaul R."/>
            <person name="Strom M.S."/>
        </authorList>
    </citation>
    <scope>NUCLEOTIDE SEQUENCE [LARGE SCALE GENOMIC DNA]</scope>
    <source>
        <strain evidence="12">ATCC 33209 / DSM 20767 / JCM 11484 / NBRC 15589 / NCIMB 2235</strain>
    </source>
</reference>
<keyword evidence="12" id="KW-1185">Reference proteome</keyword>
<evidence type="ECO:0000313" key="12">
    <source>
        <dbReference type="Proteomes" id="UP000002007"/>
    </source>
</evidence>
<dbReference type="EMBL" id="CP000910">
    <property type="protein sequence ID" value="ABY22556.1"/>
    <property type="molecule type" value="Genomic_DNA"/>
</dbReference>
<dbReference type="GO" id="GO:0051287">
    <property type="term" value="F:NAD binding"/>
    <property type="evidence" value="ECO:0007669"/>
    <property type="project" value="UniProtKB-ARBA"/>
</dbReference>
<evidence type="ECO:0000256" key="1">
    <source>
        <dbReference type="ARBA" id="ARBA00022490"/>
    </source>
</evidence>
<dbReference type="GO" id="GO:0046872">
    <property type="term" value="F:metal ion binding"/>
    <property type="evidence" value="ECO:0007669"/>
    <property type="project" value="UniProtKB-UniRule"/>
</dbReference>
<feature type="binding site" evidence="9">
    <location>
        <position position="166"/>
    </location>
    <ligand>
        <name>NAD(+)</name>
        <dbReference type="ChEBI" id="CHEBI:57540"/>
    </ligand>
</feature>
<evidence type="ECO:0000256" key="5">
    <source>
        <dbReference type="ARBA" id="ARBA00022840"/>
    </source>
</evidence>
<proteinExistence type="inferred from homology"/>
<comment type="subcellular location">
    <subcellularLocation>
        <location evidence="9">Cytoplasm</location>
    </subcellularLocation>
</comment>
<dbReference type="KEGG" id="rsa:RSal33209_0812"/>
<dbReference type="InterPro" id="IPR002504">
    <property type="entry name" value="NADK"/>
</dbReference>
<dbReference type="EC" id="2.7.1.23" evidence="9"/>
<feature type="region of interest" description="Disordered" evidence="10">
    <location>
        <begin position="302"/>
        <end position="339"/>
    </location>
</feature>
<dbReference type="PANTHER" id="PTHR20275:SF0">
    <property type="entry name" value="NAD KINASE"/>
    <property type="match status" value="1"/>
</dbReference>
<evidence type="ECO:0000256" key="10">
    <source>
        <dbReference type="SAM" id="MobiDB-lite"/>
    </source>
</evidence>
<dbReference type="GO" id="GO:0019674">
    <property type="term" value="P:NAD+ metabolic process"/>
    <property type="evidence" value="ECO:0007669"/>
    <property type="project" value="InterPro"/>
</dbReference>
<dbReference type="Gene3D" id="3.40.50.10330">
    <property type="entry name" value="Probable inorganic polyphosphate/atp-NAD kinase, domain 1"/>
    <property type="match status" value="1"/>
</dbReference>
<comment type="similarity">
    <text evidence="9">Belongs to the NAD kinase family.</text>
</comment>
<evidence type="ECO:0000256" key="4">
    <source>
        <dbReference type="ARBA" id="ARBA00022777"/>
    </source>
</evidence>
<dbReference type="SUPFAM" id="SSF111331">
    <property type="entry name" value="NAD kinase/diacylglycerol kinase-like"/>
    <property type="match status" value="1"/>
</dbReference>
<evidence type="ECO:0000256" key="3">
    <source>
        <dbReference type="ARBA" id="ARBA00022741"/>
    </source>
</evidence>
<feature type="binding site" evidence="9">
    <location>
        <begin position="155"/>
        <end position="156"/>
    </location>
    <ligand>
        <name>NAD(+)</name>
        <dbReference type="ChEBI" id="CHEBI:57540"/>
    </ligand>
</feature>
<comment type="catalytic activity">
    <reaction evidence="8 9">
        <text>NAD(+) + ATP = ADP + NADP(+) + H(+)</text>
        <dbReference type="Rhea" id="RHEA:18629"/>
        <dbReference type="ChEBI" id="CHEBI:15378"/>
        <dbReference type="ChEBI" id="CHEBI:30616"/>
        <dbReference type="ChEBI" id="CHEBI:57540"/>
        <dbReference type="ChEBI" id="CHEBI:58349"/>
        <dbReference type="ChEBI" id="CHEBI:456216"/>
        <dbReference type="EC" id="2.7.1.23"/>
    </reaction>
</comment>
<keyword evidence="6 9" id="KW-0521">NADP</keyword>
<dbReference type="NCBIfam" id="NF002892">
    <property type="entry name" value="PRK03372.1"/>
    <property type="match status" value="1"/>
</dbReference>
<evidence type="ECO:0000256" key="9">
    <source>
        <dbReference type="HAMAP-Rule" id="MF_00361"/>
    </source>
</evidence>
<dbReference type="InterPro" id="IPR017437">
    <property type="entry name" value="ATP-NAD_kinase_PpnK-typ_C"/>
</dbReference>